<proteinExistence type="inferred from homology"/>
<evidence type="ECO:0000313" key="17">
    <source>
        <dbReference type="Proteomes" id="UP001597387"/>
    </source>
</evidence>
<organism evidence="16 17">
    <name type="scientific">Paradesertivirga mongoliensis</name>
    <dbReference type="NCBI Taxonomy" id="2100740"/>
    <lineage>
        <taxon>Bacteria</taxon>
        <taxon>Pseudomonadati</taxon>
        <taxon>Bacteroidota</taxon>
        <taxon>Sphingobacteriia</taxon>
        <taxon>Sphingobacteriales</taxon>
        <taxon>Sphingobacteriaceae</taxon>
        <taxon>Paradesertivirga</taxon>
    </lineage>
</organism>
<evidence type="ECO:0000256" key="2">
    <source>
        <dbReference type="ARBA" id="ARBA00005199"/>
    </source>
</evidence>
<evidence type="ECO:0000256" key="7">
    <source>
        <dbReference type="ARBA" id="ARBA00022801"/>
    </source>
</evidence>
<evidence type="ECO:0000256" key="8">
    <source>
        <dbReference type="ARBA" id="ARBA00023277"/>
    </source>
</evidence>
<evidence type="ECO:0000256" key="4">
    <source>
        <dbReference type="ARBA" id="ARBA00012268"/>
    </source>
</evidence>
<dbReference type="InterPro" id="IPR013783">
    <property type="entry name" value="Ig-like_fold"/>
</dbReference>
<dbReference type="Pfam" id="PF00128">
    <property type="entry name" value="Alpha-amylase"/>
    <property type="match status" value="1"/>
</dbReference>
<dbReference type="InterPro" id="IPR014756">
    <property type="entry name" value="Ig_E-set"/>
</dbReference>
<dbReference type="SUPFAM" id="SSF81296">
    <property type="entry name" value="E set domains"/>
    <property type="match status" value="1"/>
</dbReference>
<comment type="catalytic activity">
    <reaction evidence="12 14">
        <text>hydrolysis of (1-&gt;4)-alpha-D-glucosidic linkage in 4-alpha-D-[(1-&gt;4)-alpha-D-glucanosyl]n trehalose to yield trehalose and (1-&gt;4)-alpha-D-glucan.</text>
        <dbReference type="EC" id="3.2.1.141"/>
    </reaction>
</comment>
<evidence type="ECO:0000256" key="9">
    <source>
        <dbReference type="ARBA" id="ARBA00023295"/>
    </source>
</evidence>
<dbReference type="InterPro" id="IPR017853">
    <property type="entry name" value="GH"/>
</dbReference>
<evidence type="ECO:0000256" key="11">
    <source>
        <dbReference type="ARBA" id="ARBA00033284"/>
    </source>
</evidence>
<dbReference type="Proteomes" id="UP001597387">
    <property type="component" value="Unassembled WGS sequence"/>
</dbReference>
<comment type="similarity">
    <text evidence="3 14">Belongs to the glycosyl hydrolase 13 family.</text>
</comment>
<sequence length="626" mass="71469">MKTKISDRSLGLNFNSSGTAEVLLWAPFAKQVELLVGGKAVANLEQGEQGYWKIITGDLKPGDQYKFRLDGVKQFPDPTSLSQPEGVHGPSEAVDLAGFTWEDQDWKNIPLKEYILYELHTGTFTQEGTFEGIESKLSYLKDLGVNAIELMPLAQFPGNRNWGYDGVQPFSVQNSYGGARELQKLIDACHAKGIAVIVDVVYNHLGPEGNYLGDFGPYFTDKYHTPWGNAINFDDSGCDGVRRYFIENALMWFRDFHVDALRLDAVHAIKDFSPVHIVQELKMRVNELMEKTGRRHYLIAELDLNDNRFINPLDQHGYGMDAQWLDEFHHALRVTAGGEPTGYYSDFNGISHLAKSYKDAYVYDGQFSPHRNKTFGVKADHNPGEQFVVFSQNHDHIGNRMLGERSSQLMGFEMQKVMAAAVICSPFLPMLFMGEEWSETNPFLYFVSHTDPQLAEAVRKGRKAEFAAFQSSAEAPDPMAEDTFGRSKLQWELLNMEPHQTMFNYYRQLIALRKNHPVLKDLNRKQLSVQHNEEKKVLILRRWNDEQQVMCMMNFSESAQAVIVPAESSTWIKLFDSSSPEWKGHRFSPDEISSNEKLNLPPVSFLMYQMLRKAQTEEEWQMLGHS</sequence>
<evidence type="ECO:0000256" key="12">
    <source>
        <dbReference type="ARBA" id="ARBA00034013"/>
    </source>
</evidence>
<accession>A0ABW4ZJI7</accession>
<dbReference type="PANTHER" id="PTHR43651">
    <property type="entry name" value="1,4-ALPHA-GLUCAN-BRANCHING ENZYME"/>
    <property type="match status" value="1"/>
</dbReference>
<evidence type="ECO:0000256" key="10">
    <source>
        <dbReference type="ARBA" id="ARBA00032057"/>
    </source>
</evidence>
<gene>
    <name evidence="16" type="primary">treZ</name>
    <name evidence="16" type="ORF">ACFSJU_06480</name>
</gene>
<dbReference type="PIRSF" id="PIRSF006337">
    <property type="entry name" value="Trehalose_TreZ"/>
    <property type="match status" value="1"/>
</dbReference>
<dbReference type="PANTHER" id="PTHR43651:SF11">
    <property type="entry name" value="MALTO-OLIGOSYLTREHALOSE TREHALOHYDROLASE"/>
    <property type="match status" value="1"/>
</dbReference>
<reference evidence="17" key="1">
    <citation type="journal article" date="2019" name="Int. J. Syst. Evol. Microbiol.">
        <title>The Global Catalogue of Microorganisms (GCM) 10K type strain sequencing project: providing services to taxonomists for standard genome sequencing and annotation.</title>
        <authorList>
            <consortium name="The Broad Institute Genomics Platform"/>
            <consortium name="The Broad Institute Genome Sequencing Center for Infectious Disease"/>
            <person name="Wu L."/>
            <person name="Ma J."/>
        </authorList>
    </citation>
    <scope>NUCLEOTIDE SEQUENCE [LARGE SCALE GENOMIC DNA]</scope>
    <source>
        <strain evidence="17">KCTC 42217</strain>
    </source>
</reference>
<comment type="pathway">
    <text evidence="2 14">Glycan biosynthesis; trehalose biosynthesis.</text>
</comment>
<dbReference type="GO" id="GO:0033942">
    <property type="term" value="F:4-alpha-D-(1-&gt;4)-alpha-D-glucanotrehalose trehalohydrolase activity"/>
    <property type="evidence" value="ECO:0007669"/>
    <property type="project" value="UniProtKB-EC"/>
</dbReference>
<dbReference type="InterPro" id="IPR044901">
    <property type="entry name" value="Trehalose_TreZ_E-set_sf"/>
</dbReference>
<evidence type="ECO:0000256" key="13">
    <source>
        <dbReference type="NCBIfam" id="TIGR02402"/>
    </source>
</evidence>
<dbReference type="InterPro" id="IPR012768">
    <property type="entry name" value="Trehalose_TreZ"/>
</dbReference>
<name>A0ABW4ZJI7_9SPHI</name>
<dbReference type="Gene3D" id="2.60.40.1180">
    <property type="entry name" value="Golgi alpha-mannosidase II"/>
    <property type="match status" value="1"/>
</dbReference>
<dbReference type="CDD" id="cd11325">
    <property type="entry name" value="AmyAc_GTHase"/>
    <property type="match status" value="1"/>
</dbReference>
<comment type="subcellular location">
    <subcellularLocation>
        <location evidence="1">Cytoplasm</location>
    </subcellularLocation>
</comment>
<keyword evidence="8" id="KW-0119">Carbohydrate metabolism</keyword>
<dbReference type="InterPro" id="IPR013780">
    <property type="entry name" value="Glyco_hydro_b"/>
</dbReference>
<evidence type="ECO:0000256" key="6">
    <source>
        <dbReference type="ARBA" id="ARBA00022490"/>
    </source>
</evidence>
<dbReference type="Gene3D" id="3.20.20.80">
    <property type="entry name" value="Glycosidases"/>
    <property type="match status" value="1"/>
</dbReference>
<dbReference type="EMBL" id="JBHUHZ010000001">
    <property type="protein sequence ID" value="MFD2162032.1"/>
    <property type="molecule type" value="Genomic_DNA"/>
</dbReference>
<dbReference type="SUPFAM" id="SSF51445">
    <property type="entry name" value="(Trans)glycosidases"/>
    <property type="match status" value="1"/>
</dbReference>
<keyword evidence="6" id="KW-0963">Cytoplasm</keyword>
<evidence type="ECO:0000256" key="5">
    <source>
        <dbReference type="ARBA" id="ARBA00015938"/>
    </source>
</evidence>
<dbReference type="Gene3D" id="1.10.10.760">
    <property type="entry name" value="E-set domains of sugar-utilizing enzymes"/>
    <property type="match status" value="1"/>
</dbReference>
<evidence type="ECO:0000256" key="1">
    <source>
        <dbReference type="ARBA" id="ARBA00004496"/>
    </source>
</evidence>
<keyword evidence="9 14" id="KW-0326">Glycosidase</keyword>
<keyword evidence="17" id="KW-1185">Reference proteome</keyword>
<dbReference type="SMART" id="SM00642">
    <property type="entry name" value="Aamy"/>
    <property type="match status" value="1"/>
</dbReference>
<dbReference type="NCBIfam" id="TIGR02402">
    <property type="entry name" value="trehalose_TreZ"/>
    <property type="match status" value="1"/>
</dbReference>
<evidence type="ECO:0000313" key="16">
    <source>
        <dbReference type="EMBL" id="MFD2162032.1"/>
    </source>
</evidence>
<evidence type="ECO:0000256" key="3">
    <source>
        <dbReference type="ARBA" id="ARBA00008061"/>
    </source>
</evidence>
<dbReference type="CDD" id="cd02853">
    <property type="entry name" value="E_set_MTHase_like_N"/>
    <property type="match status" value="1"/>
</dbReference>
<evidence type="ECO:0000256" key="14">
    <source>
        <dbReference type="PIRNR" id="PIRNR006337"/>
    </source>
</evidence>
<keyword evidence="7 14" id="KW-0378">Hydrolase</keyword>
<dbReference type="RefSeq" id="WP_255898050.1">
    <property type="nucleotide sequence ID" value="NZ_JAFMZO010000001.1"/>
</dbReference>
<evidence type="ECO:0000259" key="15">
    <source>
        <dbReference type="SMART" id="SM00642"/>
    </source>
</evidence>
<dbReference type="EC" id="3.2.1.141" evidence="4 13"/>
<dbReference type="SUPFAM" id="SSF51011">
    <property type="entry name" value="Glycosyl hydrolase domain"/>
    <property type="match status" value="1"/>
</dbReference>
<feature type="domain" description="Glycosyl hydrolase family 13 catalytic" evidence="15">
    <location>
        <begin position="118"/>
        <end position="462"/>
    </location>
</feature>
<dbReference type="InterPro" id="IPR006047">
    <property type="entry name" value="GH13_cat_dom"/>
</dbReference>
<comment type="caution">
    <text evidence="16">The sequence shown here is derived from an EMBL/GenBank/DDBJ whole genome shotgun (WGS) entry which is preliminary data.</text>
</comment>
<protein>
    <recommendedName>
        <fullName evidence="5 13">Malto-oligosyltrehalose trehalohydrolase</fullName>
        <shortName evidence="14">MTHase</shortName>
        <ecNumber evidence="4 13">3.2.1.141</ecNumber>
    </recommendedName>
    <alternativeName>
        <fullName evidence="11 14">4-alpha-D-((1-&gt;4)-alpha-D-glucano)trehalose trehalohydrolase</fullName>
    </alternativeName>
    <alternativeName>
        <fullName evidence="10 14">Maltooligosyl trehalose trehalohydrolase</fullName>
    </alternativeName>
</protein>
<dbReference type="Gene3D" id="2.60.40.10">
    <property type="entry name" value="Immunoglobulins"/>
    <property type="match status" value="1"/>
</dbReference>